<dbReference type="InterPro" id="IPR020941">
    <property type="entry name" value="SUFU-like_domain"/>
</dbReference>
<evidence type="ECO:0000259" key="1">
    <source>
        <dbReference type="Pfam" id="PF05076"/>
    </source>
</evidence>
<feature type="domain" description="Suppressor of fused-like" evidence="1">
    <location>
        <begin position="171"/>
        <end position="317"/>
    </location>
</feature>
<organism evidence="2 3">
    <name type="scientific">Solirubrobacter deserti</name>
    <dbReference type="NCBI Taxonomy" id="2282478"/>
    <lineage>
        <taxon>Bacteria</taxon>
        <taxon>Bacillati</taxon>
        <taxon>Actinomycetota</taxon>
        <taxon>Thermoleophilia</taxon>
        <taxon>Solirubrobacterales</taxon>
        <taxon>Solirubrobacteraceae</taxon>
        <taxon>Solirubrobacter</taxon>
    </lineage>
</organism>
<dbReference type="SUPFAM" id="SSF48371">
    <property type="entry name" value="ARM repeat"/>
    <property type="match status" value="1"/>
</dbReference>
<accession>A0ABT4RDS3</accession>
<dbReference type="Proteomes" id="UP001147700">
    <property type="component" value="Unassembled WGS sequence"/>
</dbReference>
<evidence type="ECO:0000313" key="3">
    <source>
        <dbReference type="Proteomes" id="UP001147700"/>
    </source>
</evidence>
<dbReference type="InterPro" id="IPR016024">
    <property type="entry name" value="ARM-type_fold"/>
</dbReference>
<dbReference type="RefSeq" id="WP_202955373.1">
    <property type="nucleotide sequence ID" value="NZ_JAPCID010000004.1"/>
</dbReference>
<reference evidence="2" key="1">
    <citation type="submission" date="2022-10" db="EMBL/GenBank/DDBJ databases">
        <title>The WGS of Solirubrobacter sp. CPCC 204708.</title>
        <authorList>
            <person name="Jiang Z."/>
        </authorList>
    </citation>
    <scope>NUCLEOTIDE SEQUENCE</scope>
    <source>
        <strain evidence="2">CPCC 204708</strain>
    </source>
</reference>
<dbReference type="InterPro" id="IPR011989">
    <property type="entry name" value="ARM-like"/>
</dbReference>
<dbReference type="SUPFAM" id="SSF103359">
    <property type="entry name" value="Suppressor of Fused, N-terminal domain"/>
    <property type="match status" value="1"/>
</dbReference>
<dbReference type="Gene3D" id="1.25.10.10">
    <property type="entry name" value="Leucine-rich Repeat Variant"/>
    <property type="match status" value="1"/>
</dbReference>
<dbReference type="EMBL" id="JAPCID010000004">
    <property type="protein sequence ID" value="MDA0136480.1"/>
    <property type="molecule type" value="Genomic_DNA"/>
</dbReference>
<keyword evidence="3" id="KW-1185">Reference proteome</keyword>
<dbReference type="Pfam" id="PF05076">
    <property type="entry name" value="SUFU"/>
    <property type="match status" value="1"/>
</dbReference>
<dbReference type="InterPro" id="IPR037181">
    <property type="entry name" value="SUFU_N"/>
</dbReference>
<proteinExistence type="predicted"/>
<protein>
    <submittedName>
        <fullName evidence="2">Suppressor of fused domain protein</fullName>
    </submittedName>
</protein>
<sequence length="321" mass="34732">MDATPPELVALASSPRWEDRCQAAERLAAYDDEVARQALLRLLTDSEDTAPIQAAAHALIARGDEAGARLIFRAIALGDDDASDHLLYFTGGDGNLAPHAVHAAERGEDLESEGAVELLRHGGAPGFAPGASVAGKALRAHLTGFFAGHRIELRDWPLGPILRRVPAFGVYAVAPGPRLTSAWTYVTTGCWDALHDRQGHGLEFVLSAATDGDRHVELLTMLAHYHAGPASQRMDWGHTVPIGEPWLPGSHLTHELISLPYAFGPQLERCAFDGGHIRILAVQPISEAERDFKAAHGVEALERRFEEEGIAWTDPFRPSVL</sequence>
<evidence type="ECO:0000313" key="2">
    <source>
        <dbReference type="EMBL" id="MDA0136480.1"/>
    </source>
</evidence>
<name>A0ABT4RDS3_9ACTN</name>
<gene>
    <name evidence="2" type="ORF">OJ962_03155</name>
</gene>
<comment type="caution">
    <text evidence="2">The sequence shown here is derived from an EMBL/GenBank/DDBJ whole genome shotgun (WGS) entry which is preliminary data.</text>
</comment>